<sequence length="163" mass="17964">MTKPSTNNMRNENTRPHVAVRSPSLLSKVLAVAVMALAVLASAAFFMLQRQIKEAPAFAVLNLNKVVQVNETILASKGLKPEELAVEAKIFAHRMKTEIENLQKECNCTLLVSSAVISPTKLPDYTEPLLQKLGFTPDKIAKSEILVAERMKALQSNFSKAFK</sequence>
<keyword evidence="1" id="KW-0472">Membrane</keyword>
<evidence type="ECO:0000256" key="1">
    <source>
        <dbReference type="SAM" id="Phobius"/>
    </source>
</evidence>
<keyword evidence="1" id="KW-0812">Transmembrane</keyword>
<dbReference type="Proteomes" id="UP000214610">
    <property type="component" value="Unassembled WGS sequence"/>
</dbReference>
<reference evidence="3" key="1">
    <citation type="submission" date="2017-05" db="EMBL/GenBank/DDBJ databases">
        <title>Improved OligoMM genomes.</title>
        <authorList>
            <person name="Garzetti D."/>
        </authorList>
    </citation>
    <scope>NUCLEOTIDE SEQUENCE [LARGE SCALE GENOMIC DNA]</scope>
    <source>
        <strain evidence="3">YL45</strain>
    </source>
</reference>
<keyword evidence="1" id="KW-1133">Transmembrane helix</keyword>
<gene>
    <name evidence="2" type="ORF">ADH67_02030</name>
</gene>
<name>A0A227KRH1_9BURK</name>
<protein>
    <submittedName>
        <fullName evidence="2">Uncharacterized protein</fullName>
    </submittedName>
</protein>
<keyword evidence="3" id="KW-1185">Reference proteome</keyword>
<organism evidence="2 3">
    <name type="scientific">Turicimonas muris</name>
    <dbReference type="NCBI Taxonomy" id="1796652"/>
    <lineage>
        <taxon>Bacteria</taxon>
        <taxon>Pseudomonadati</taxon>
        <taxon>Pseudomonadota</taxon>
        <taxon>Betaproteobacteria</taxon>
        <taxon>Burkholderiales</taxon>
        <taxon>Sutterellaceae</taxon>
        <taxon>Turicimonas</taxon>
    </lineage>
</organism>
<feature type="transmembrane region" description="Helical" evidence="1">
    <location>
        <begin position="29"/>
        <end position="48"/>
    </location>
</feature>
<dbReference type="GeneID" id="78363301"/>
<evidence type="ECO:0000313" key="2">
    <source>
        <dbReference type="EMBL" id="OXE51096.1"/>
    </source>
</evidence>
<dbReference type="AlphaFoldDB" id="A0A227KRH1"/>
<proteinExistence type="predicted"/>
<accession>A0A227KRH1</accession>
<comment type="caution">
    <text evidence="2">The sequence shown here is derived from an EMBL/GenBank/DDBJ whole genome shotgun (WGS) entry which is preliminary data.</text>
</comment>
<evidence type="ECO:0000313" key="3">
    <source>
        <dbReference type="Proteomes" id="UP000214610"/>
    </source>
</evidence>
<dbReference type="EMBL" id="NHMP01000001">
    <property type="protein sequence ID" value="OXE51096.1"/>
    <property type="molecule type" value="Genomic_DNA"/>
</dbReference>
<dbReference type="RefSeq" id="WP_066591161.1">
    <property type="nucleotide sequence ID" value="NZ_CAJTBZ010000018.1"/>
</dbReference>